<comment type="subcellular location">
    <subcellularLocation>
        <location evidence="9">Mitochondrion inner membrane</location>
        <topology evidence="9">Peripheral membrane protein</topology>
        <orientation evidence="9">Matrix side</orientation>
    </subcellularLocation>
</comment>
<dbReference type="InterPro" id="IPR000640">
    <property type="entry name" value="EFG_V-like"/>
</dbReference>
<dbReference type="PANTHER" id="PTHR43512">
    <property type="entry name" value="TRANSLATION FACTOR GUF1-RELATED"/>
    <property type="match status" value="1"/>
</dbReference>
<dbReference type="SUPFAM" id="SSF50447">
    <property type="entry name" value="Translation proteins"/>
    <property type="match status" value="1"/>
</dbReference>
<dbReference type="PANTHER" id="PTHR43512:SF7">
    <property type="entry name" value="TRANSLATION FACTOR GUF1, MITOCHONDRIAL"/>
    <property type="match status" value="1"/>
</dbReference>
<dbReference type="Gene3D" id="3.30.70.870">
    <property type="entry name" value="Elongation Factor G (Translational Gtpase), domain 3"/>
    <property type="match status" value="1"/>
</dbReference>
<evidence type="ECO:0000256" key="3">
    <source>
        <dbReference type="ARBA" id="ARBA00022792"/>
    </source>
</evidence>
<dbReference type="Pfam" id="PF03144">
    <property type="entry name" value="GTP_EFTU_D2"/>
    <property type="match status" value="1"/>
</dbReference>
<dbReference type="GeneTree" id="ENSGT00550000074940"/>
<evidence type="ECO:0000256" key="5">
    <source>
        <dbReference type="ARBA" id="ARBA00023128"/>
    </source>
</evidence>
<evidence type="ECO:0000313" key="11">
    <source>
        <dbReference type="Ensembl" id="ENSMICP00000045889.1"/>
    </source>
</evidence>
<dbReference type="Pfam" id="PF06421">
    <property type="entry name" value="LepA_C"/>
    <property type="match status" value="1"/>
</dbReference>
<comment type="function">
    <text evidence="9">Promotes mitochondrial protein synthesis. May act as a fidelity factor of the translation reaction, by catalyzing a one-codon backward translocation of tRNAs on improperly translocated ribosomes. Binds to mitochondrial ribosomes in a GTP-dependent manner.</text>
</comment>
<dbReference type="InterPro" id="IPR000795">
    <property type="entry name" value="T_Tr_GTP-bd_dom"/>
</dbReference>
<dbReference type="FunFam" id="2.40.30.10:FF:000015">
    <property type="entry name" value="Translation factor GUF1, mitochondrial"/>
    <property type="match status" value="1"/>
</dbReference>
<dbReference type="GO" id="GO:0045727">
    <property type="term" value="P:positive regulation of translation"/>
    <property type="evidence" value="ECO:0007669"/>
    <property type="project" value="UniProtKB-UniRule"/>
</dbReference>
<keyword evidence="4 9" id="KW-0378">Hydrolase</keyword>
<evidence type="ECO:0000313" key="12">
    <source>
        <dbReference type="Proteomes" id="UP000694394"/>
    </source>
</evidence>
<dbReference type="CTD" id="60558"/>
<evidence type="ECO:0000256" key="9">
    <source>
        <dbReference type="HAMAP-Rule" id="MF_03137"/>
    </source>
</evidence>
<dbReference type="Pfam" id="PF00009">
    <property type="entry name" value="GTP_EFTU"/>
    <property type="match status" value="1"/>
</dbReference>
<evidence type="ECO:0000256" key="7">
    <source>
        <dbReference type="ARBA" id="ARBA00023136"/>
    </source>
</evidence>
<evidence type="ECO:0000256" key="8">
    <source>
        <dbReference type="ARBA" id="ARBA00049117"/>
    </source>
</evidence>
<dbReference type="Pfam" id="PF00679">
    <property type="entry name" value="EFG_C"/>
    <property type="match status" value="1"/>
</dbReference>
<feature type="binding site" evidence="9">
    <location>
        <begin position="66"/>
        <end position="73"/>
    </location>
    <ligand>
        <name>GTP</name>
        <dbReference type="ChEBI" id="CHEBI:37565"/>
    </ligand>
</feature>
<dbReference type="RefSeq" id="XP_012598503.2">
    <property type="nucleotide sequence ID" value="XM_012743049.2"/>
</dbReference>
<dbReference type="InterPro" id="IPR035647">
    <property type="entry name" value="EFG_III/V"/>
</dbReference>
<keyword evidence="5 9" id="KW-0496">Mitochondrion</keyword>
<dbReference type="GO" id="GO:0003924">
    <property type="term" value="F:GTPase activity"/>
    <property type="evidence" value="ECO:0007669"/>
    <property type="project" value="UniProtKB-UniRule"/>
</dbReference>
<dbReference type="InterPro" id="IPR006297">
    <property type="entry name" value="EF-4"/>
</dbReference>
<feature type="binding site" evidence="9">
    <location>
        <begin position="131"/>
        <end position="135"/>
    </location>
    <ligand>
        <name>GTP</name>
        <dbReference type="ChEBI" id="CHEBI:37565"/>
    </ligand>
</feature>
<dbReference type="FunFam" id="3.30.70.2570:FF:000001">
    <property type="entry name" value="Translation factor GUF1, mitochondrial"/>
    <property type="match status" value="1"/>
</dbReference>
<dbReference type="KEGG" id="mmur:105859334"/>
<accession>A0A8C5Y4R5</accession>
<dbReference type="CDD" id="cd16260">
    <property type="entry name" value="EF4_III"/>
    <property type="match status" value="1"/>
</dbReference>
<dbReference type="Gene3D" id="3.30.70.2570">
    <property type="entry name" value="Elongation factor 4, C-terminal domain"/>
    <property type="match status" value="1"/>
</dbReference>
<dbReference type="HAMAP" id="MF_00071">
    <property type="entry name" value="LepA"/>
    <property type="match status" value="1"/>
</dbReference>
<reference evidence="11" key="2">
    <citation type="submission" date="2025-08" db="UniProtKB">
        <authorList>
            <consortium name="Ensembl"/>
        </authorList>
    </citation>
    <scope>IDENTIFICATION</scope>
</reference>
<comment type="similarity">
    <text evidence="1">Belongs to the TRAFAC class translation factor GTPase superfamily. Classic translation factor GTPase family. LepA subfamily.</text>
</comment>
<dbReference type="PROSITE" id="PS00301">
    <property type="entry name" value="G_TR_1"/>
    <property type="match status" value="1"/>
</dbReference>
<gene>
    <name evidence="11" type="primary">GUF1</name>
</gene>
<keyword evidence="12" id="KW-1185">Reference proteome</keyword>
<dbReference type="Proteomes" id="UP000694394">
    <property type="component" value="Chromosome 26"/>
</dbReference>
<dbReference type="PROSITE" id="PS51722">
    <property type="entry name" value="G_TR_2"/>
    <property type="match status" value="1"/>
</dbReference>
<dbReference type="Gene3D" id="2.40.30.10">
    <property type="entry name" value="Translation factors"/>
    <property type="match status" value="1"/>
</dbReference>
<proteinExistence type="inferred from homology"/>
<dbReference type="FunFam" id="3.40.50.300:FF:000078">
    <property type="entry name" value="Elongation factor 4"/>
    <property type="match status" value="1"/>
</dbReference>
<evidence type="ECO:0000256" key="6">
    <source>
        <dbReference type="ARBA" id="ARBA00023134"/>
    </source>
</evidence>
<feature type="domain" description="Tr-type G" evidence="10">
    <location>
        <begin position="57"/>
        <end position="238"/>
    </location>
</feature>
<dbReference type="Ensembl" id="ENSMICT00000064461.1">
    <property type="protein sequence ID" value="ENSMICP00000045889.1"/>
    <property type="gene ID" value="ENSMICG00000016714.3"/>
</dbReference>
<reference evidence="11" key="3">
    <citation type="submission" date="2025-09" db="UniProtKB">
        <authorList>
            <consortium name="Ensembl"/>
        </authorList>
    </citation>
    <scope>IDENTIFICATION</scope>
</reference>
<keyword evidence="9" id="KW-0648">Protein biosynthesis</keyword>
<keyword evidence="2 9" id="KW-0547">Nucleotide-binding</keyword>
<dbReference type="InterPro" id="IPR027417">
    <property type="entry name" value="P-loop_NTPase"/>
</dbReference>
<dbReference type="AlphaFoldDB" id="A0A8C5Y4R5"/>
<evidence type="ECO:0000256" key="1">
    <source>
        <dbReference type="ARBA" id="ARBA00005454"/>
    </source>
</evidence>
<protein>
    <submittedName>
        <fullName evidence="11">GTP binding elongation factor GUF1</fullName>
    </submittedName>
</protein>
<dbReference type="CDD" id="cd03709">
    <property type="entry name" value="lepA_C"/>
    <property type="match status" value="1"/>
</dbReference>
<evidence type="ECO:0000256" key="2">
    <source>
        <dbReference type="ARBA" id="ARBA00022741"/>
    </source>
</evidence>
<dbReference type="GO" id="GO:0005759">
    <property type="term" value="C:mitochondrial matrix"/>
    <property type="evidence" value="ECO:0007669"/>
    <property type="project" value="UniProtKB-UniRule"/>
</dbReference>
<dbReference type="InterPro" id="IPR004161">
    <property type="entry name" value="EFTu-like_2"/>
</dbReference>
<feature type="binding site" evidence="9">
    <location>
        <begin position="185"/>
        <end position="188"/>
    </location>
    <ligand>
        <name>GTP</name>
        <dbReference type="ChEBI" id="CHEBI:37565"/>
    </ligand>
</feature>
<dbReference type="OrthoDB" id="1074at2759"/>
<dbReference type="Gene3D" id="3.40.50.300">
    <property type="entry name" value="P-loop containing nucleotide triphosphate hydrolases"/>
    <property type="match status" value="1"/>
</dbReference>
<keyword evidence="3 9" id="KW-0999">Mitochondrion inner membrane</keyword>
<organism evidence="11 12">
    <name type="scientific">Microcebus murinus</name>
    <name type="common">Gray mouse lemur</name>
    <name type="synonym">Lemur murinus</name>
    <dbReference type="NCBI Taxonomy" id="30608"/>
    <lineage>
        <taxon>Eukaryota</taxon>
        <taxon>Metazoa</taxon>
        <taxon>Chordata</taxon>
        <taxon>Craniata</taxon>
        <taxon>Vertebrata</taxon>
        <taxon>Euteleostomi</taxon>
        <taxon>Mammalia</taxon>
        <taxon>Eutheria</taxon>
        <taxon>Euarchontoglires</taxon>
        <taxon>Primates</taxon>
        <taxon>Strepsirrhini</taxon>
        <taxon>Lemuriformes</taxon>
        <taxon>Cheirogaleidae</taxon>
        <taxon>Microcebus</taxon>
    </lineage>
</organism>
<dbReference type="NCBIfam" id="TIGR00231">
    <property type="entry name" value="small_GTP"/>
    <property type="match status" value="1"/>
</dbReference>
<dbReference type="Gene3D" id="3.30.70.240">
    <property type="match status" value="1"/>
</dbReference>
<keyword evidence="6 9" id="KW-0342">GTP-binding</keyword>
<dbReference type="InterPro" id="IPR038363">
    <property type="entry name" value="LepA_C_sf"/>
</dbReference>
<comment type="similarity">
    <text evidence="9">Belongs to the GTP-binding elongation factor family. LepA subfamily.</text>
</comment>
<dbReference type="CDD" id="cd03699">
    <property type="entry name" value="EF4_II"/>
    <property type="match status" value="1"/>
</dbReference>
<dbReference type="SUPFAM" id="SSF54980">
    <property type="entry name" value="EF-G C-terminal domain-like"/>
    <property type="match status" value="2"/>
</dbReference>
<comment type="catalytic activity">
    <reaction evidence="8">
        <text>GTP + H2O = GDP + phosphate + H(+)</text>
        <dbReference type="Rhea" id="RHEA:19669"/>
        <dbReference type="ChEBI" id="CHEBI:15377"/>
        <dbReference type="ChEBI" id="CHEBI:15378"/>
        <dbReference type="ChEBI" id="CHEBI:37565"/>
        <dbReference type="ChEBI" id="CHEBI:43474"/>
        <dbReference type="ChEBI" id="CHEBI:58189"/>
    </reaction>
    <physiologicalReaction direction="left-to-right" evidence="8">
        <dbReference type="Rhea" id="RHEA:19670"/>
    </physiologicalReaction>
</comment>
<evidence type="ECO:0000259" key="10">
    <source>
        <dbReference type="PROSITE" id="PS51722"/>
    </source>
</evidence>
<reference evidence="11" key="1">
    <citation type="submission" date="2016-12" db="EMBL/GenBank/DDBJ databases">
        <title>Mouse lemur reference genome and diversity panel.</title>
        <authorList>
            <person name="Harris R."/>
            <person name="Larsen P."/>
            <person name="Liu Y."/>
            <person name="Hughes D.S."/>
            <person name="Murali S."/>
            <person name="Raveendran M."/>
            <person name="Korchina V."/>
            <person name="Wang M."/>
            <person name="Jhangiani S."/>
            <person name="Bandaranaike D."/>
            <person name="Bellair M."/>
            <person name="Blankenburg K."/>
            <person name="Chao H."/>
            <person name="Dahdouli M."/>
            <person name="Dinh H."/>
            <person name="Doddapaneni H."/>
            <person name="English A."/>
            <person name="Firestine M."/>
            <person name="Gnanaolivu R."/>
            <person name="Gross S."/>
            <person name="Hernandez B."/>
            <person name="Javaid M."/>
            <person name="Jayaseelan J."/>
            <person name="Jones J."/>
            <person name="Khan Z."/>
            <person name="Kovar C."/>
            <person name="Kurapati P."/>
            <person name="Le B."/>
            <person name="Lee S."/>
            <person name="Li M."/>
            <person name="Mathew T."/>
            <person name="Narasimhan A."/>
            <person name="Ngo D."/>
            <person name="Nguyen L."/>
            <person name="Okwuonu G."/>
            <person name="Ongeri F."/>
            <person name="Osuji N."/>
            <person name="Pu L.-L."/>
            <person name="Puazo M."/>
            <person name="Quiroz J."/>
            <person name="Raj R."/>
            <person name="Rajbhandari K."/>
            <person name="Reid J.G."/>
            <person name="Santibanez J."/>
            <person name="Sexton D."/>
            <person name="Skinner E."/>
            <person name="Vee V."/>
            <person name="Weissenberger G."/>
            <person name="Wu Y."/>
            <person name="Xin Y."/>
            <person name="Han Y."/>
            <person name="Campbell C."/>
            <person name="Brown A."/>
            <person name="Sullivan B."/>
            <person name="Shelton J."/>
            <person name="Brown S."/>
            <person name="Dudchenko O."/>
            <person name="Machol I."/>
            <person name="Durand N."/>
            <person name="Shamim M."/>
            <person name="Lieberman A."/>
            <person name="Muzny D.M."/>
            <person name="Richards S."/>
            <person name="Yoder A."/>
            <person name="Worley K.C."/>
            <person name="Rogers J."/>
            <person name="Gibbs R.A."/>
        </authorList>
    </citation>
    <scope>NUCLEOTIDE SEQUENCE [LARGE SCALE GENOMIC DNA]</scope>
</reference>
<dbReference type="InterPro" id="IPR013842">
    <property type="entry name" value="LepA_CTD"/>
</dbReference>
<dbReference type="CDD" id="cd01890">
    <property type="entry name" value="LepA"/>
    <property type="match status" value="1"/>
</dbReference>
<dbReference type="GO" id="GO:0005743">
    <property type="term" value="C:mitochondrial inner membrane"/>
    <property type="evidence" value="ECO:0007669"/>
    <property type="project" value="UniProtKB-SubCell"/>
</dbReference>
<keyword evidence="7 9" id="KW-0472">Membrane</keyword>
<dbReference type="EMBL" id="ABDC03029304">
    <property type="status" value="NOT_ANNOTATED_CDS"/>
    <property type="molecule type" value="Genomic_DNA"/>
</dbReference>
<dbReference type="InterPro" id="IPR035654">
    <property type="entry name" value="LepA_IV"/>
</dbReference>
<dbReference type="GO" id="GO:0005525">
    <property type="term" value="F:GTP binding"/>
    <property type="evidence" value="ECO:0007669"/>
    <property type="project" value="UniProtKB-UniRule"/>
</dbReference>
<dbReference type="PRINTS" id="PR00315">
    <property type="entry name" value="ELONGATNFCT"/>
</dbReference>
<evidence type="ECO:0000256" key="4">
    <source>
        <dbReference type="ARBA" id="ARBA00022801"/>
    </source>
</evidence>
<dbReference type="InterPro" id="IPR009000">
    <property type="entry name" value="Transl_B-barrel_sf"/>
</dbReference>
<dbReference type="NCBIfam" id="TIGR01393">
    <property type="entry name" value="lepA"/>
    <property type="match status" value="1"/>
</dbReference>
<sequence length="660" mass="73854">MWTVLGPGWGRGHALALWAARRRLPGPRPAPTREPAARRFSSADLKEKLDMSGFPVENTRNFSIIAHVDHGKSTLADRLLELTGTIDKTKNNKQVLDKLQVERERGITVKAQTASLFYNCEGKQYLLNLIDTPGHVDFSYEVSRSLSACQGVLLVVDANEGIQAQTVANFFLAFEAQLSVIPVINKIDLKNADPERVEKQIEKVFDIPSDECIKISAKLGTNVESVLQAVIERIPPPKVHRKNPLRALVFDSTFDQYRGVIANVALFDGVVSKGDKIVSAHTQKTYEVNEVGILNPNEQSTQKLYAGQVGYLIAGMKDVTEAQIGDTLYLHKQPVEPLPGFKSAKPMVFAGMYPIDQSEYNNLKSAIEKLTLNDSSVTVHRDSSLALGAGWRLGFLGLLHMEVFNQRLEQEYNASVILTTPTVPYKAVLSSAKLIKEYREKEITIINPAQFPDKSKVTEYLEPVVLGTIITPDEYTGKIMMLCQARRAVQKNMMFIDENRVMLKYLFPLNEIVVDFYDSLKSLSSGYASFDYEDAGYQTAELVKMDVLLNGNIVEELVTVVHKDKAHLVGKSICERLKDSLPRQLFEIAIQAAIGNKIIARETVKPYRKNVLAKCYGGDITRKMKLLKRQAEGKKRLRKIGNIEVPKEAFIKVLKTQSDK</sequence>
<dbReference type="GO" id="GO:0097177">
    <property type="term" value="F:mitochondrial ribosome binding"/>
    <property type="evidence" value="ECO:0007669"/>
    <property type="project" value="TreeGrafter"/>
</dbReference>
<dbReference type="FunFam" id="3.30.70.240:FF:000007">
    <property type="entry name" value="Translation factor GUF1, mitochondrial"/>
    <property type="match status" value="1"/>
</dbReference>
<dbReference type="SUPFAM" id="SSF52540">
    <property type="entry name" value="P-loop containing nucleoside triphosphate hydrolases"/>
    <property type="match status" value="1"/>
</dbReference>
<dbReference type="InterPro" id="IPR031157">
    <property type="entry name" value="G_TR_CS"/>
</dbReference>
<dbReference type="GO" id="GO:0006412">
    <property type="term" value="P:translation"/>
    <property type="evidence" value="ECO:0007669"/>
    <property type="project" value="UniProtKB-KW"/>
</dbReference>
<dbReference type="FunFam" id="3.30.70.870:FF:000004">
    <property type="entry name" value="Translation factor GUF1, mitochondrial"/>
    <property type="match status" value="1"/>
</dbReference>
<comment type="catalytic activity">
    <reaction evidence="9">
        <text>GTP + H2O = GDP + phosphate + H(+)</text>
        <dbReference type="Rhea" id="RHEA:19669"/>
        <dbReference type="ChEBI" id="CHEBI:15377"/>
        <dbReference type="ChEBI" id="CHEBI:15378"/>
        <dbReference type="ChEBI" id="CHEBI:37565"/>
        <dbReference type="ChEBI" id="CHEBI:43474"/>
        <dbReference type="ChEBI" id="CHEBI:58189"/>
        <dbReference type="EC" id="3.6.5.n1"/>
    </reaction>
</comment>
<dbReference type="InterPro" id="IPR005225">
    <property type="entry name" value="Small_GTP-bd"/>
</dbReference>
<name>A0A8C5Y4R5_MICMU</name>